<evidence type="ECO:0000256" key="1">
    <source>
        <dbReference type="ARBA" id="ARBA00004141"/>
    </source>
</evidence>
<name>A0A518DI65_9BACT</name>
<comment type="subcellular location">
    <subcellularLocation>
        <location evidence="1">Membrane</location>
        <topology evidence="1">Multi-pass membrane protein</topology>
    </subcellularLocation>
</comment>
<organism evidence="7 8">
    <name type="scientific">Pirellulimonas nuda</name>
    <dbReference type="NCBI Taxonomy" id="2528009"/>
    <lineage>
        <taxon>Bacteria</taxon>
        <taxon>Pseudomonadati</taxon>
        <taxon>Planctomycetota</taxon>
        <taxon>Planctomycetia</taxon>
        <taxon>Pirellulales</taxon>
        <taxon>Lacipirellulaceae</taxon>
        <taxon>Pirellulimonas</taxon>
    </lineage>
</organism>
<dbReference type="AlphaFoldDB" id="A0A518DI65"/>
<keyword evidence="8" id="KW-1185">Reference proteome</keyword>
<dbReference type="GO" id="GO:0016020">
    <property type="term" value="C:membrane"/>
    <property type="evidence" value="ECO:0007669"/>
    <property type="project" value="UniProtKB-SubCell"/>
</dbReference>
<proteinExistence type="predicted"/>
<keyword evidence="4 5" id="KW-0472">Membrane</keyword>
<evidence type="ECO:0000313" key="8">
    <source>
        <dbReference type="Proteomes" id="UP000317429"/>
    </source>
</evidence>
<accession>A0A518DI65</accession>
<dbReference type="EMBL" id="CP036291">
    <property type="protein sequence ID" value="QDU91167.1"/>
    <property type="molecule type" value="Genomic_DNA"/>
</dbReference>
<evidence type="ECO:0000256" key="4">
    <source>
        <dbReference type="ARBA" id="ARBA00023136"/>
    </source>
</evidence>
<dbReference type="Pfam" id="PF06271">
    <property type="entry name" value="RDD"/>
    <property type="match status" value="1"/>
</dbReference>
<dbReference type="RefSeq" id="WP_145291027.1">
    <property type="nucleotide sequence ID" value="NZ_CP036291.1"/>
</dbReference>
<feature type="transmembrane region" description="Helical" evidence="5">
    <location>
        <begin position="35"/>
        <end position="56"/>
    </location>
</feature>
<keyword evidence="2 5" id="KW-0812">Transmembrane</keyword>
<evidence type="ECO:0000259" key="6">
    <source>
        <dbReference type="Pfam" id="PF06271"/>
    </source>
</evidence>
<dbReference type="Proteomes" id="UP000317429">
    <property type="component" value="Chromosome"/>
</dbReference>
<feature type="domain" description="RDD" evidence="6">
    <location>
        <begin position="27"/>
        <end position="165"/>
    </location>
</feature>
<evidence type="ECO:0000256" key="2">
    <source>
        <dbReference type="ARBA" id="ARBA00022692"/>
    </source>
</evidence>
<keyword evidence="3 5" id="KW-1133">Transmembrane helix</keyword>
<evidence type="ECO:0000313" key="7">
    <source>
        <dbReference type="EMBL" id="QDU91167.1"/>
    </source>
</evidence>
<feature type="transmembrane region" description="Helical" evidence="5">
    <location>
        <begin position="63"/>
        <end position="82"/>
    </location>
</feature>
<reference evidence="7 8" key="1">
    <citation type="submission" date="2019-02" db="EMBL/GenBank/DDBJ databases">
        <title>Deep-cultivation of Planctomycetes and their phenomic and genomic characterization uncovers novel biology.</title>
        <authorList>
            <person name="Wiegand S."/>
            <person name="Jogler M."/>
            <person name="Boedeker C."/>
            <person name="Pinto D."/>
            <person name="Vollmers J."/>
            <person name="Rivas-Marin E."/>
            <person name="Kohn T."/>
            <person name="Peeters S.H."/>
            <person name="Heuer A."/>
            <person name="Rast P."/>
            <person name="Oberbeckmann S."/>
            <person name="Bunk B."/>
            <person name="Jeske O."/>
            <person name="Meyerdierks A."/>
            <person name="Storesund J.E."/>
            <person name="Kallscheuer N."/>
            <person name="Luecker S."/>
            <person name="Lage O.M."/>
            <person name="Pohl T."/>
            <person name="Merkel B.J."/>
            <person name="Hornburger P."/>
            <person name="Mueller R.-W."/>
            <person name="Bruemmer F."/>
            <person name="Labrenz M."/>
            <person name="Spormann A.M."/>
            <person name="Op den Camp H."/>
            <person name="Overmann J."/>
            <person name="Amann R."/>
            <person name="Jetten M.S.M."/>
            <person name="Mascher T."/>
            <person name="Medema M.H."/>
            <person name="Devos D.P."/>
            <person name="Kaster A.-K."/>
            <person name="Ovreas L."/>
            <person name="Rohde M."/>
            <person name="Galperin M.Y."/>
            <person name="Jogler C."/>
        </authorList>
    </citation>
    <scope>NUCLEOTIDE SEQUENCE [LARGE SCALE GENOMIC DNA]</scope>
    <source>
        <strain evidence="7 8">Pla175</strain>
    </source>
</reference>
<dbReference type="InterPro" id="IPR010432">
    <property type="entry name" value="RDD"/>
</dbReference>
<dbReference type="PANTHER" id="PTHR38480">
    <property type="entry name" value="SLR0254 PROTEIN"/>
    <property type="match status" value="1"/>
</dbReference>
<sequence>MPRDAAQLDSRLSIVTPENIAFEYQIAGPFARAPAYLVDFSICVVAVVACTMVAVLAFGAAGLWGLGFSVGLVVWFFLQWFYGGFFEATWNGQTPGKRMFGLRVLGGDGRPVTASQATLRNFVKLLDMAPFLPILPNVIELPTLLFGLGAMALTPRYQRLGDLVSNTIVVVEDRSRLSAAIELEDRRVYALAEAIPANFVASTSLAKALAHYSSRRRYFGPARRSEIARHLGEPLTERFRLGADTDHDLLMCALYVRTFHDQREQDAPSPAEALAASG</sequence>
<protein>
    <submittedName>
        <fullName evidence="7">RDD family protein</fullName>
    </submittedName>
</protein>
<evidence type="ECO:0000256" key="3">
    <source>
        <dbReference type="ARBA" id="ARBA00022989"/>
    </source>
</evidence>
<dbReference type="PANTHER" id="PTHR38480:SF1">
    <property type="entry name" value="SLR0254 PROTEIN"/>
    <property type="match status" value="1"/>
</dbReference>
<gene>
    <name evidence="7" type="ORF">Pla175_45870</name>
</gene>
<dbReference type="KEGG" id="pnd:Pla175_45870"/>
<feature type="transmembrane region" description="Helical" evidence="5">
    <location>
        <begin position="134"/>
        <end position="153"/>
    </location>
</feature>
<evidence type="ECO:0000256" key="5">
    <source>
        <dbReference type="SAM" id="Phobius"/>
    </source>
</evidence>
<dbReference type="OrthoDB" id="9787732at2"/>